<feature type="compositionally biased region" description="Polar residues" evidence="1">
    <location>
        <begin position="153"/>
        <end position="163"/>
    </location>
</feature>
<dbReference type="InterPro" id="IPR011333">
    <property type="entry name" value="SKP1/BTB/POZ_sf"/>
</dbReference>
<reference evidence="3" key="2">
    <citation type="submission" date="2016-05" db="EMBL/GenBank/DDBJ databases">
        <title>Comparative analysis highlights variable genome content of wheat rusts and divergence of the mating loci.</title>
        <authorList>
            <person name="Cuomo C.A."/>
            <person name="Bakkeren G."/>
            <person name="Szabo L."/>
            <person name="Khalil H."/>
            <person name="Joly D."/>
            <person name="Goldberg J."/>
            <person name="Young S."/>
            <person name="Zeng Q."/>
            <person name="Fellers J."/>
        </authorList>
    </citation>
    <scope>NUCLEOTIDE SEQUENCE [LARGE SCALE GENOMIC DNA]</scope>
    <source>
        <strain evidence="3">1-1 BBBD Race 1</strain>
    </source>
</reference>
<evidence type="ECO:0000259" key="2">
    <source>
        <dbReference type="PROSITE" id="PS50097"/>
    </source>
</evidence>
<dbReference type="EMBL" id="ADAS02000070">
    <property type="protein sequence ID" value="OAV92062.1"/>
    <property type="molecule type" value="Genomic_DNA"/>
</dbReference>
<dbReference type="Proteomes" id="UP000005240">
    <property type="component" value="Unassembled WGS sequence"/>
</dbReference>
<gene>
    <name evidence="3" type="ORF">PTTG_09634</name>
</gene>
<dbReference type="PANTHER" id="PTHR24413">
    <property type="entry name" value="SPECKLE-TYPE POZ PROTEIN"/>
    <property type="match status" value="1"/>
</dbReference>
<feature type="compositionally biased region" description="Polar residues" evidence="1">
    <location>
        <begin position="51"/>
        <end position="75"/>
    </location>
</feature>
<reference evidence="4 5" key="3">
    <citation type="journal article" date="2017" name="G3 (Bethesda)">
        <title>Comparative analysis highlights variable genome content of wheat rusts and divergence of the mating loci.</title>
        <authorList>
            <person name="Cuomo C.A."/>
            <person name="Bakkeren G."/>
            <person name="Khalil H.B."/>
            <person name="Panwar V."/>
            <person name="Joly D."/>
            <person name="Linning R."/>
            <person name="Sakthikumar S."/>
            <person name="Song X."/>
            <person name="Adiconis X."/>
            <person name="Fan L."/>
            <person name="Goldberg J.M."/>
            <person name="Levin J.Z."/>
            <person name="Young S."/>
            <person name="Zeng Q."/>
            <person name="Anikster Y."/>
            <person name="Bruce M."/>
            <person name="Wang M."/>
            <person name="Yin C."/>
            <person name="McCallum B."/>
            <person name="Szabo L.J."/>
            <person name="Hulbert S."/>
            <person name="Chen X."/>
            <person name="Fellers J.P."/>
        </authorList>
    </citation>
    <scope>NUCLEOTIDE SEQUENCE</scope>
    <source>
        <strain evidence="5">Isolate 1-1 / race 1 (BBBD)</strain>
        <strain evidence="4">isolate 1-1 / race 1 (BBBD)</strain>
    </source>
</reference>
<evidence type="ECO:0000313" key="4">
    <source>
        <dbReference type="EnsemblFungi" id="PTTG_09634-t43_1-p1"/>
    </source>
</evidence>
<dbReference type="SMART" id="SM00225">
    <property type="entry name" value="BTB"/>
    <property type="match status" value="1"/>
</dbReference>
<accession>A0A180GIB5</accession>
<dbReference type="AlphaFoldDB" id="A0A180GIB5"/>
<proteinExistence type="predicted"/>
<dbReference type="InterPro" id="IPR000210">
    <property type="entry name" value="BTB/POZ_dom"/>
</dbReference>
<reference evidence="3" key="1">
    <citation type="submission" date="2009-11" db="EMBL/GenBank/DDBJ databases">
        <authorList>
            <consortium name="The Broad Institute Genome Sequencing Platform"/>
            <person name="Ward D."/>
            <person name="Feldgarden M."/>
            <person name="Earl A."/>
            <person name="Young S.K."/>
            <person name="Zeng Q."/>
            <person name="Koehrsen M."/>
            <person name="Alvarado L."/>
            <person name="Berlin A."/>
            <person name="Bochicchio J."/>
            <person name="Borenstein D."/>
            <person name="Chapman S.B."/>
            <person name="Chen Z."/>
            <person name="Engels R."/>
            <person name="Freedman E."/>
            <person name="Gellesch M."/>
            <person name="Goldberg J."/>
            <person name="Griggs A."/>
            <person name="Gujja S."/>
            <person name="Heilman E."/>
            <person name="Heiman D."/>
            <person name="Hepburn T."/>
            <person name="Howarth C."/>
            <person name="Jen D."/>
            <person name="Larson L."/>
            <person name="Lewis B."/>
            <person name="Mehta T."/>
            <person name="Park D."/>
            <person name="Pearson M."/>
            <person name="Roberts A."/>
            <person name="Saif S."/>
            <person name="Shea T."/>
            <person name="Shenoy N."/>
            <person name="Sisk P."/>
            <person name="Stolte C."/>
            <person name="Sykes S."/>
            <person name="Thomson T."/>
            <person name="Walk T."/>
            <person name="White J."/>
            <person name="Yandava C."/>
            <person name="Izard J."/>
            <person name="Baranova O.V."/>
            <person name="Blanton J.M."/>
            <person name="Tanner A.C."/>
            <person name="Dewhirst F.E."/>
            <person name="Haas B."/>
            <person name="Nusbaum C."/>
            <person name="Birren B."/>
        </authorList>
    </citation>
    <scope>NUCLEOTIDE SEQUENCE [LARGE SCALE GENOMIC DNA]</scope>
    <source>
        <strain evidence="3">1-1 BBBD Race 1</strain>
    </source>
</reference>
<feature type="compositionally biased region" description="Low complexity" evidence="1">
    <location>
        <begin position="14"/>
        <end position="36"/>
    </location>
</feature>
<feature type="region of interest" description="Disordered" evidence="1">
    <location>
        <begin position="457"/>
        <end position="559"/>
    </location>
</feature>
<organism evidence="3">
    <name type="scientific">Puccinia triticina (isolate 1-1 / race 1 (BBBD))</name>
    <name type="common">Brown leaf rust fungus</name>
    <dbReference type="NCBI Taxonomy" id="630390"/>
    <lineage>
        <taxon>Eukaryota</taxon>
        <taxon>Fungi</taxon>
        <taxon>Dikarya</taxon>
        <taxon>Basidiomycota</taxon>
        <taxon>Pucciniomycotina</taxon>
        <taxon>Pucciniomycetes</taxon>
        <taxon>Pucciniales</taxon>
        <taxon>Pucciniaceae</taxon>
        <taxon>Puccinia</taxon>
    </lineage>
</organism>
<dbReference type="OrthoDB" id="288590at2759"/>
<dbReference type="SUPFAM" id="SSF54695">
    <property type="entry name" value="POZ domain"/>
    <property type="match status" value="1"/>
</dbReference>
<feature type="region of interest" description="Disordered" evidence="1">
    <location>
        <begin position="1"/>
        <end position="75"/>
    </location>
</feature>
<feature type="domain" description="BTB" evidence="2">
    <location>
        <begin position="312"/>
        <end position="431"/>
    </location>
</feature>
<name>A0A180GIB5_PUCT1</name>
<feature type="region of interest" description="Disordered" evidence="1">
    <location>
        <begin position="146"/>
        <end position="175"/>
    </location>
</feature>
<evidence type="ECO:0000313" key="3">
    <source>
        <dbReference type="EMBL" id="OAV92062.1"/>
    </source>
</evidence>
<reference evidence="4" key="4">
    <citation type="submission" date="2025-05" db="UniProtKB">
        <authorList>
            <consortium name="EnsemblFungi"/>
        </authorList>
    </citation>
    <scope>IDENTIFICATION</scope>
    <source>
        <strain evidence="4">isolate 1-1 / race 1 (BBBD)</strain>
    </source>
</reference>
<evidence type="ECO:0000256" key="1">
    <source>
        <dbReference type="SAM" id="MobiDB-lite"/>
    </source>
</evidence>
<dbReference type="EnsemblFungi" id="PTTG_09634-t43_1">
    <property type="protein sequence ID" value="PTTG_09634-t43_1-p1"/>
    <property type="gene ID" value="PTTG_09634"/>
</dbReference>
<evidence type="ECO:0000313" key="5">
    <source>
        <dbReference type="Proteomes" id="UP000005240"/>
    </source>
</evidence>
<dbReference type="PROSITE" id="PS50097">
    <property type="entry name" value="BTB"/>
    <property type="match status" value="1"/>
</dbReference>
<feature type="compositionally biased region" description="Low complexity" evidence="1">
    <location>
        <begin position="498"/>
        <end position="509"/>
    </location>
</feature>
<dbReference type="Gene3D" id="3.30.710.10">
    <property type="entry name" value="Potassium Channel Kv1.1, Chain A"/>
    <property type="match status" value="1"/>
</dbReference>
<keyword evidence="5" id="KW-1185">Reference proteome</keyword>
<sequence length="676" mass="75480">MYSQNQNRQPYPPFETTTPPYYNSHYSSYSNHYNSPRTFAQTPPPPPPPLTNTIRPDSRQSSAVLHQQPPNSQQHLWNEEWPRHWAWTGVDIPIHNLRALSQNIEQKSAAGHIDLSPDDIAADISSGEVLSYSFGKDRWKVEVVKAHSRRPSAPSTPTNTTHPQHPRQRKPTNTAGPDHHLSLYLTCHELEVDWPVSRAISTSILISIKEPRIPLHLNPITDLGSPAEGWIWRTCCDEHSFEREREVWECHNFPSLSSLLENPRVALFDSCILTIQIGSPATVSIPQIPNASYVPHSILESLESLLDDPNTSDLQILVTEIDERMGPDEEEEHGGRRRAAPTRFRKRLLYAHSSILKRRSEYFQTMLADEASGGGWAESSTLSSSTTSSSLVPKHSGLERKLGLIRIADFDFVTVYWLVRWLYSNRIFFSDHEDVRGQCQRGAVLASFDEAGRSPVVDPWVWQTHGDHPRGDVSRAGEEGPGGGSREPAPQPEPAPRQPAASASASSSRRAQHPTMTNTPHGFPPFSAVPKPSEPVLSSPTTPLHAPLHQGPKRSSDWVGGDPHLHPVHMAPKASAFSVYRLAHRYELTDLQHIAITHLCSHLTPASAFPILLASFVFPELHAQVKAYCLAHYFEILSQPEFSRCYSEVGEGLWEHGGEVLLSFTMSLMPGPAVRV</sequence>
<dbReference type="VEuPathDB" id="FungiDB:PTTG_09634"/>
<protein>
    <submittedName>
        <fullName evidence="4">BTB domain-containing protein</fullName>
    </submittedName>
</protein>
<feature type="compositionally biased region" description="Basic and acidic residues" evidence="1">
    <location>
        <begin position="465"/>
        <end position="478"/>
    </location>
</feature>